<accession>A0ABV5R9Q0</accession>
<comment type="caution">
    <text evidence="2">The sequence shown here is derived from an EMBL/GenBank/DDBJ whole genome shotgun (WGS) entry which is preliminary data.</text>
</comment>
<feature type="compositionally biased region" description="Basic residues" evidence="1">
    <location>
        <begin position="117"/>
        <end position="130"/>
    </location>
</feature>
<protein>
    <submittedName>
        <fullName evidence="2">Uncharacterized protein</fullName>
    </submittedName>
</protein>
<dbReference type="Proteomes" id="UP001589710">
    <property type="component" value="Unassembled WGS sequence"/>
</dbReference>
<evidence type="ECO:0000256" key="1">
    <source>
        <dbReference type="SAM" id="MobiDB-lite"/>
    </source>
</evidence>
<keyword evidence="3" id="KW-1185">Reference proteome</keyword>
<sequence>MHISSIHIASLPLTSGQRALLAGLGPESGLGHSPAATGAAAGPVPAVTGAAAGPAAASATTRAVYEEIIGEVAAKWYLPSKTQQTAETPETAEGLSLDPAVWRVVPGLAGRQERSRRVDHHPRLPRRGGVPRRPTDP</sequence>
<feature type="region of interest" description="Disordered" evidence="1">
    <location>
        <begin position="108"/>
        <end position="137"/>
    </location>
</feature>
<evidence type="ECO:0000313" key="3">
    <source>
        <dbReference type="Proteomes" id="UP001589710"/>
    </source>
</evidence>
<gene>
    <name evidence="2" type="ORF">ACFFTL_16280</name>
</gene>
<organism evidence="2 3">
    <name type="scientific">Streptomyces yanii</name>
    <dbReference type="NCBI Taxonomy" id="78510"/>
    <lineage>
        <taxon>Bacteria</taxon>
        <taxon>Bacillati</taxon>
        <taxon>Actinomycetota</taxon>
        <taxon>Actinomycetes</taxon>
        <taxon>Kitasatosporales</taxon>
        <taxon>Streptomycetaceae</taxon>
        <taxon>Streptomyces</taxon>
    </lineage>
</organism>
<reference evidence="2 3" key="1">
    <citation type="submission" date="2024-09" db="EMBL/GenBank/DDBJ databases">
        <authorList>
            <person name="Sun Q."/>
            <person name="Mori K."/>
        </authorList>
    </citation>
    <scope>NUCLEOTIDE SEQUENCE [LARGE SCALE GENOMIC DNA]</scope>
    <source>
        <strain evidence="2 3">JCM 3331</strain>
    </source>
</reference>
<evidence type="ECO:0000313" key="2">
    <source>
        <dbReference type="EMBL" id="MFB9573826.1"/>
    </source>
</evidence>
<name>A0ABV5R9Q0_9ACTN</name>
<proteinExistence type="predicted"/>
<dbReference type="RefSeq" id="WP_345517012.1">
    <property type="nucleotide sequence ID" value="NZ_BAAAXD010000042.1"/>
</dbReference>
<dbReference type="EMBL" id="JBHMCG010000074">
    <property type="protein sequence ID" value="MFB9573826.1"/>
    <property type="molecule type" value="Genomic_DNA"/>
</dbReference>